<evidence type="ECO:0000313" key="13">
    <source>
        <dbReference type="Proteomes" id="UP000736164"/>
    </source>
</evidence>
<dbReference type="SUPFAM" id="SSF57667">
    <property type="entry name" value="beta-beta-alpha zinc fingers"/>
    <property type="match status" value="4"/>
</dbReference>
<name>A0A8J7NZW3_ATRSP</name>
<dbReference type="PANTHER" id="PTHR46481">
    <property type="entry name" value="ZINC FINGER BED DOMAIN-CONTAINING PROTEIN 4"/>
    <property type="match status" value="1"/>
</dbReference>
<gene>
    <name evidence="12" type="primary">Zbed4</name>
    <name evidence="12" type="ORF">GTO95_0018718</name>
</gene>
<feature type="non-terminal residue" evidence="12">
    <location>
        <position position="1"/>
    </location>
</feature>
<protein>
    <submittedName>
        <fullName evidence="12">ZBED4 protein</fullName>
    </submittedName>
</protein>
<dbReference type="InterPro" id="IPR052035">
    <property type="entry name" value="ZnF_BED_domain_contain"/>
</dbReference>
<evidence type="ECO:0000256" key="2">
    <source>
        <dbReference type="ARBA" id="ARBA00022723"/>
    </source>
</evidence>
<feature type="domain" description="BED-type" evidence="11">
    <location>
        <begin position="370"/>
        <end position="427"/>
    </location>
</feature>
<evidence type="ECO:0000256" key="7">
    <source>
        <dbReference type="ARBA" id="ARBA00023163"/>
    </source>
</evidence>
<feature type="domain" description="BED-type" evidence="11">
    <location>
        <begin position="657"/>
        <end position="714"/>
    </location>
</feature>
<organism evidence="12 13">
    <name type="scientific">Atractosteus spatula</name>
    <name type="common">Alligator gar</name>
    <name type="synonym">Lepisosteus spatula</name>
    <dbReference type="NCBI Taxonomy" id="7917"/>
    <lineage>
        <taxon>Eukaryota</taxon>
        <taxon>Metazoa</taxon>
        <taxon>Chordata</taxon>
        <taxon>Craniata</taxon>
        <taxon>Vertebrata</taxon>
        <taxon>Euteleostomi</taxon>
        <taxon>Actinopterygii</taxon>
        <taxon>Neopterygii</taxon>
        <taxon>Holostei</taxon>
        <taxon>Semionotiformes</taxon>
        <taxon>Lepisosteidae</taxon>
        <taxon>Atractosteus</taxon>
    </lineage>
</organism>
<dbReference type="InterPro" id="IPR036236">
    <property type="entry name" value="Znf_C2H2_sf"/>
</dbReference>
<dbReference type="SMART" id="SM00614">
    <property type="entry name" value="ZnF_BED"/>
    <property type="match status" value="4"/>
</dbReference>
<feature type="domain" description="BED-type" evidence="11">
    <location>
        <begin position="205"/>
        <end position="262"/>
    </location>
</feature>
<reference evidence="12" key="1">
    <citation type="journal article" date="2021" name="Cell">
        <title>Tracing the genetic footprints of vertebrate landing in non-teleost ray-finned fishes.</title>
        <authorList>
            <person name="Bi X."/>
            <person name="Wang K."/>
            <person name="Yang L."/>
            <person name="Pan H."/>
            <person name="Jiang H."/>
            <person name="Wei Q."/>
            <person name="Fang M."/>
            <person name="Yu H."/>
            <person name="Zhu C."/>
            <person name="Cai Y."/>
            <person name="He Y."/>
            <person name="Gan X."/>
            <person name="Zeng H."/>
            <person name="Yu D."/>
            <person name="Zhu Y."/>
            <person name="Jiang H."/>
            <person name="Qiu Q."/>
            <person name="Yang H."/>
            <person name="Zhang Y.E."/>
            <person name="Wang W."/>
            <person name="Zhu M."/>
            <person name="He S."/>
            <person name="Zhang G."/>
        </authorList>
    </citation>
    <scope>NUCLEOTIDE SEQUENCE</scope>
    <source>
        <strain evidence="12">Allg_001</strain>
    </source>
</reference>
<dbReference type="InterPro" id="IPR008906">
    <property type="entry name" value="HATC_C_dom"/>
</dbReference>
<evidence type="ECO:0000256" key="1">
    <source>
        <dbReference type="ARBA" id="ARBA00004123"/>
    </source>
</evidence>
<dbReference type="InterPro" id="IPR003656">
    <property type="entry name" value="Znf_BED"/>
</dbReference>
<evidence type="ECO:0000256" key="5">
    <source>
        <dbReference type="ARBA" id="ARBA00023015"/>
    </source>
</evidence>
<dbReference type="GO" id="GO:0005634">
    <property type="term" value="C:nucleus"/>
    <property type="evidence" value="ECO:0007669"/>
    <property type="project" value="UniProtKB-SubCell"/>
</dbReference>
<keyword evidence="7" id="KW-0804">Transcription</keyword>
<dbReference type="GO" id="GO:0046983">
    <property type="term" value="F:protein dimerization activity"/>
    <property type="evidence" value="ECO:0007669"/>
    <property type="project" value="InterPro"/>
</dbReference>
<feature type="compositionally biased region" description="Low complexity" evidence="10">
    <location>
        <begin position="270"/>
        <end position="279"/>
    </location>
</feature>
<feature type="compositionally biased region" description="Basic and acidic residues" evidence="10">
    <location>
        <begin position="24"/>
        <end position="38"/>
    </location>
</feature>
<dbReference type="Pfam" id="PF05699">
    <property type="entry name" value="Dimer_Tnp_hAT"/>
    <property type="match status" value="1"/>
</dbReference>
<keyword evidence="8" id="KW-0539">Nucleus</keyword>
<feature type="non-terminal residue" evidence="12">
    <location>
        <position position="1207"/>
    </location>
</feature>
<feature type="region of interest" description="Disordered" evidence="10">
    <location>
        <begin position="461"/>
        <end position="543"/>
    </location>
</feature>
<dbReference type="GO" id="GO:0003677">
    <property type="term" value="F:DNA binding"/>
    <property type="evidence" value="ECO:0007669"/>
    <property type="project" value="UniProtKB-KW"/>
</dbReference>
<feature type="domain" description="BED-type" evidence="11">
    <location>
        <begin position="554"/>
        <end position="610"/>
    </location>
</feature>
<feature type="region of interest" description="Disordered" evidence="10">
    <location>
        <begin position="270"/>
        <end position="319"/>
    </location>
</feature>
<dbReference type="InterPro" id="IPR012337">
    <property type="entry name" value="RNaseH-like_sf"/>
</dbReference>
<dbReference type="SUPFAM" id="SSF140996">
    <property type="entry name" value="Hermes dimerisation domain"/>
    <property type="match status" value="1"/>
</dbReference>
<dbReference type="PROSITE" id="PS50808">
    <property type="entry name" value="ZF_BED"/>
    <property type="match status" value="4"/>
</dbReference>
<accession>A0A8J7NZW3</accession>
<keyword evidence="3 9" id="KW-0863">Zinc-finger</keyword>
<dbReference type="GO" id="GO:0008270">
    <property type="term" value="F:zinc ion binding"/>
    <property type="evidence" value="ECO:0007669"/>
    <property type="project" value="UniProtKB-KW"/>
</dbReference>
<keyword evidence="13" id="KW-1185">Reference proteome</keyword>
<comment type="caution">
    <text evidence="12">The sequence shown here is derived from an EMBL/GenBank/DDBJ whole genome shotgun (WGS) entry which is preliminary data.</text>
</comment>
<evidence type="ECO:0000256" key="3">
    <source>
        <dbReference type="ARBA" id="ARBA00022771"/>
    </source>
</evidence>
<keyword evidence="4" id="KW-0862">Zinc</keyword>
<dbReference type="Proteomes" id="UP000736164">
    <property type="component" value="Unassembled WGS sequence"/>
</dbReference>
<keyword evidence="6" id="KW-0238">DNA-binding</keyword>
<evidence type="ECO:0000313" key="12">
    <source>
        <dbReference type="EMBL" id="MBN3320776.1"/>
    </source>
</evidence>
<evidence type="ECO:0000256" key="8">
    <source>
        <dbReference type="ARBA" id="ARBA00023242"/>
    </source>
</evidence>
<sequence length="1207" mass="135597">MDGEENLPQISDNESPKQIDLMEEDIKPEGEKESVKIKEQENYGSVFNTYSSTVYDAMDTKSVSCSPGALATEVPSLSSSPEMLSEDMTPQLTCGLNEGPSLNEFHVSGSRKAERSIKIKIKRMSKEPAENDVSIHIKEEPENMADESINDPSSALFSSLGRYNSRENDEYSNLLTGYHSTLYDVAMDAVTQSLLSSMRSNVNPRKKSPAWNHFFISPRDSTKAICMYCMKEFSRGKNEKDLSTSCLMRHVRRAHPTVLLQENEFPSSTLASSVGSSLLPPVTSPNNNGELAAGSTLVSQKNTSSTVSSTESTEEFPSKEVFPVTPKLEKCAKNDNCITLSPHSSNSHNEDATDGVTDRILATPKNSNSRRRSAVWKHFYLSPADSSKAVCIHCMNEFSRGKNGKDLGTSCLIRHMWRAHRDIVIEENGNGSSIPPPYTTPPTLLPSFQLQDASESKFRKESSFISLSPERTSDEVSQNLSESMDVREESNDVSYHLPSGQSSLEMPVGAASLSEGLSEKDLPLTSSPDDLSEGPSVNEDQSSVFQQNKKIMKRVKSEVWHHFIVSPVDHLKALCRYCPCVISRGKRGDFGTSCLMRHLMRRHPNVLKNQKGTYDKVSSSPRSPYATLAAAEALSCKVTDNSVAEDKKPHALPVFSKKTSKLWNHFSICSTDPTKVVCLHCSRTISRGKKTTNLGTSCLFRHMQRFHGHVLENNSSISGVVLSSSANLQAKPELMDTTSYEDNNERYNEYHPVAKKITKLVAEMLALDLQPSSLVENVGLNRLLEYLQPQYSLPSATYFTSTAIPEMYERVKEVIVTHLKEAESGIVHFTTSIWVSNQTREYLILTAHWVTFDLQCFGHTIDLIVSEAIKSQRMVQNLLSIARKICERVHRSAKAKEKLAELQKIYNLPENHLVQDVPSKWKTSFYMLERLVEQKKAIDEMSIECNFRELISCDQWEVMQSVCNALKPFEVACREMSTRTATLGQVIPLIHILNRKIDMLFDETMGIDNMLKSLKEAMVSRMSSTLHDPRYTWATMLDPRYKTSLFTEEEAEQCKQDLIRELEALTSTSAELKPLVSNGCSEAPASSNSTVSNNDNLWALMDDIRNKIKQEDRPKSSELAVHEYLEEEIVDQSCDPLDYWNLKKFLWPDLAKVAVRYVGCPPSIIPSETLFSTASKSCTLNHSRPMLENIERLIFLKVNLPLIYFQY</sequence>
<dbReference type="AlphaFoldDB" id="A0A8J7NZW3"/>
<dbReference type="PANTHER" id="PTHR46481:SF4">
    <property type="entry name" value="ZINC FINGER BED DOMAIN-CONTAINING PROTEIN 4"/>
    <property type="match status" value="1"/>
</dbReference>
<comment type="subcellular location">
    <subcellularLocation>
        <location evidence="1">Nucleus</location>
    </subcellularLocation>
</comment>
<evidence type="ECO:0000256" key="6">
    <source>
        <dbReference type="ARBA" id="ARBA00023125"/>
    </source>
</evidence>
<feature type="region of interest" description="Disordered" evidence="10">
    <location>
        <begin position="1"/>
        <end position="38"/>
    </location>
</feature>
<dbReference type="Pfam" id="PF02892">
    <property type="entry name" value="zf-BED"/>
    <property type="match status" value="4"/>
</dbReference>
<feature type="compositionally biased region" description="Polar residues" evidence="10">
    <location>
        <begin position="463"/>
        <end position="482"/>
    </location>
</feature>
<evidence type="ECO:0000256" key="4">
    <source>
        <dbReference type="ARBA" id="ARBA00022833"/>
    </source>
</evidence>
<keyword evidence="5" id="KW-0805">Transcription regulation</keyword>
<evidence type="ECO:0000256" key="9">
    <source>
        <dbReference type="PROSITE-ProRule" id="PRU00027"/>
    </source>
</evidence>
<proteinExistence type="predicted"/>
<dbReference type="SUPFAM" id="SSF53098">
    <property type="entry name" value="Ribonuclease H-like"/>
    <property type="match status" value="1"/>
</dbReference>
<evidence type="ECO:0000256" key="10">
    <source>
        <dbReference type="SAM" id="MobiDB-lite"/>
    </source>
</evidence>
<dbReference type="EMBL" id="JAAWVO010052497">
    <property type="protein sequence ID" value="MBN3320776.1"/>
    <property type="molecule type" value="Genomic_DNA"/>
</dbReference>
<evidence type="ECO:0000259" key="11">
    <source>
        <dbReference type="PROSITE" id="PS50808"/>
    </source>
</evidence>
<keyword evidence="2" id="KW-0479">Metal-binding</keyword>